<organism evidence="1 2">
    <name type="scientific">Citrifermentans bemidjiense (strain ATCC BAA-1014 / DSM 16622 / JCM 12645 / Bem)</name>
    <name type="common">Geobacter bemidjiensis</name>
    <dbReference type="NCBI Taxonomy" id="404380"/>
    <lineage>
        <taxon>Bacteria</taxon>
        <taxon>Pseudomonadati</taxon>
        <taxon>Thermodesulfobacteriota</taxon>
        <taxon>Desulfuromonadia</taxon>
        <taxon>Geobacterales</taxon>
        <taxon>Geobacteraceae</taxon>
        <taxon>Citrifermentans</taxon>
    </lineage>
</organism>
<reference evidence="1 2" key="2">
    <citation type="journal article" date="2010" name="BMC Genomics">
        <title>The genome of Geobacter bemidjiensis, exemplar for the subsurface clade of Geobacter species that predominate in Fe(III)-reducing subsurface environments.</title>
        <authorList>
            <person name="Aklujkar M."/>
            <person name="Young N.D."/>
            <person name="Holmes D."/>
            <person name="Chavan M."/>
            <person name="Risso C."/>
            <person name="Kiss H.E."/>
            <person name="Han C.S."/>
            <person name="Land M.L."/>
            <person name="Lovley D.R."/>
        </authorList>
    </citation>
    <scope>NUCLEOTIDE SEQUENCE [LARGE SCALE GENOMIC DNA]</scope>
    <source>
        <strain evidence="2">ATCC BAA-1014 / DSM 16622 / JCM 12645 / Bem</strain>
    </source>
</reference>
<reference evidence="1 2" key="1">
    <citation type="submission" date="2008-07" db="EMBL/GenBank/DDBJ databases">
        <title>Complete sequence of Geobacter bemidjiensis BEM.</title>
        <authorList>
            <consortium name="US DOE Joint Genome Institute"/>
            <person name="Lucas S."/>
            <person name="Copeland A."/>
            <person name="Lapidus A."/>
            <person name="Glavina del Rio T."/>
            <person name="Dalin E."/>
            <person name="Tice H."/>
            <person name="Bruce D."/>
            <person name="Goodwin L."/>
            <person name="Pitluck S."/>
            <person name="Kiss H."/>
            <person name="Brettin T."/>
            <person name="Detter J.C."/>
            <person name="Han C."/>
            <person name="Kuske C.R."/>
            <person name="Schmutz J."/>
            <person name="Larimer F."/>
            <person name="Land M."/>
            <person name="Hauser L."/>
            <person name="Kyrpides N."/>
            <person name="Lykidis A."/>
            <person name="Lovley D."/>
            <person name="Richardson P."/>
        </authorList>
    </citation>
    <scope>NUCLEOTIDE SEQUENCE [LARGE SCALE GENOMIC DNA]</scope>
    <source>
        <strain evidence="2">ATCC BAA-1014 / DSM 16622 / JCM 12645 / Bem</strain>
    </source>
</reference>
<name>B5EER1_CITBB</name>
<dbReference type="AlphaFoldDB" id="B5EER1"/>
<dbReference type="STRING" id="404380.Gbem_3855"/>
<dbReference type="GO" id="GO:0010420">
    <property type="term" value="F:polyprenyldihydroxybenzoate methyltransferase activity"/>
    <property type="evidence" value="ECO:0007669"/>
    <property type="project" value="TreeGrafter"/>
</dbReference>
<sequence>MDLREMSDAQVCRHPWETARAAAVAKLLEPYLRHGLSVLDLGCGDGYLSRTVFQDVAGSRVTAVDPNLSPEQLAMLREKGDGIAYQTELPPEKSRFDLTLLLDVLEHVPEDRAFLAQVVARHAGEGGRVLVTVPAFPALYSGHDFSLGHYRRYRLQELTRHLTCAGLAVLASGHLFGSLLLPKYLLFKVADRARGSEGVGSWSGGRMLTALLKNWLWLENSLMILLARRGVRLPGLTAWALCEKQPGGP</sequence>
<keyword evidence="2" id="KW-1185">Reference proteome</keyword>
<dbReference type="Proteomes" id="UP000008825">
    <property type="component" value="Chromosome"/>
</dbReference>
<keyword evidence="1" id="KW-0489">Methyltransferase</keyword>
<dbReference type="PANTHER" id="PTHR43464:SF23">
    <property type="entry name" value="JUVENILE HORMONE ACID O-METHYLTRANSFERASE"/>
    <property type="match status" value="1"/>
</dbReference>
<dbReference type="HOGENOM" id="CLU_082726_0_1_7"/>
<dbReference type="Pfam" id="PF13489">
    <property type="entry name" value="Methyltransf_23"/>
    <property type="match status" value="1"/>
</dbReference>
<dbReference type="SUPFAM" id="SSF53335">
    <property type="entry name" value="S-adenosyl-L-methionine-dependent methyltransferases"/>
    <property type="match status" value="1"/>
</dbReference>
<dbReference type="OrthoDB" id="9795085at2"/>
<dbReference type="eggNOG" id="COG2227">
    <property type="taxonomic scope" value="Bacteria"/>
</dbReference>
<proteinExistence type="predicted"/>
<dbReference type="CDD" id="cd02440">
    <property type="entry name" value="AdoMet_MTases"/>
    <property type="match status" value="1"/>
</dbReference>
<dbReference type="RefSeq" id="WP_012532283.1">
    <property type="nucleotide sequence ID" value="NC_011146.1"/>
</dbReference>
<dbReference type="EMBL" id="CP001124">
    <property type="protein sequence ID" value="ACH40847.1"/>
    <property type="molecule type" value="Genomic_DNA"/>
</dbReference>
<dbReference type="KEGG" id="gbm:Gbem_3855"/>
<evidence type="ECO:0000313" key="2">
    <source>
        <dbReference type="Proteomes" id="UP000008825"/>
    </source>
</evidence>
<keyword evidence="1" id="KW-0808">Transferase</keyword>
<accession>B5EER1</accession>
<dbReference type="PANTHER" id="PTHR43464">
    <property type="entry name" value="METHYLTRANSFERASE"/>
    <property type="match status" value="1"/>
</dbReference>
<evidence type="ECO:0000313" key="1">
    <source>
        <dbReference type="EMBL" id="ACH40847.1"/>
    </source>
</evidence>
<protein>
    <submittedName>
        <fullName evidence="1">SAM-dependent methyltransferase, type 11</fullName>
    </submittedName>
</protein>
<dbReference type="GO" id="GO:0032259">
    <property type="term" value="P:methylation"/>
    <property type="evidence" value="ECO:0007669"/>
    <property type="project" value="UniProtKB-KW"/>
</dbReference>
<gene>
    <name evidence="1" type="ordered locus">Gbem_3855</name>
</gene>
<dbReference type="InterPro" id="IPR029063">
    <property type="entry name" value="SAM-dependent_MTases_sf"/>
</dbReference>
<dbReference type="Gene3D" id="3.40.50.150">
    <property type="entry name" value="Vaccinia Virus protein VP39"/>
    <property type="match status" value="1"/>
</dbReference>